<feature type="compositionally biased region" description="Low complexity" evidence="1">
    <location>
        <begin position="214"/>
        <end position="226"/>
    </location>
</feature>
<evidence type="ECO:0000313" key="3">
    <source>
        <dbReference type="Proteomes" id="UP000494165"/>
    </source>
</evidence>
<dbReference type="Proteomes" id="UP000494165">
    <property type="component" value="Unassembled WGS sequence"/>
</dbReference>
<reference evidence="2 3" key="1">
    <citation type="submission" date="2020-04" db="EMBL/GenBank/DDBJ databases">
        <authorList>
            <person name="Alioto T."/>
            <person name="Alioto T."/>
            <person name="Gomez Garrido J."/>
        </authorList>
    </citation>
    <scope>NUCLEOTIDE SEQUENCE [LARGE SCALE GENOMIC DNA]</scope>
</reference>
<dbReference type="EMBL" id="CADEPI010000020">
    <property type="protein sequence ID" value="CAB3365439.1"/>
    <property type="molecule type" value="Genomic_DNA"/>
</dbReference>
<feature type="compositionally biased region" description="Low complexity" evidence="1">
    <location>
        <begin position="117"/>
        <end position="128"/>
    </location>
</feature>
<keyword evidence="3" id="KW-1185">Reference proteome</keyword>
<feature type="compositionally biased region" description="Basic and acidic residues" evidence="1">
    <location>
        <begin position="179"/>
        <end position="199"/>
    </location>
</feature>
<organism evidence="2 3">
    <name type="scientific">Cloeon dipterum</name>
    <dbReference type="NCBI Taxonomy" id="197152"/>
    <lineage>
        <taxon>Eukaryota</taxon>
        <taxon>Metazoa</taxon>
        <taxon>Ecdysozoa</taxon>
        <taxon>Arthropoda</taxon>
        <taxon>Hexapoda</taxon>
        <taxon>Insecta</taxon>
        <taxon>Pterygota</taxon>
        <taxon>Palaeoptera</taxon>
        <taxon>Ephemeroptera</taxon>
        <taxon>Pisciforma</taxon>
        <taxon>Baetidae</taxon>
        <taxon>Cloeon</taxon>
    </lineage>
</organism>
<feature type="region of interest" description="Disordered" evidence="1">
    <location>
        <begin position="179"/>
        <end position="232"/>
    </location>
</feature>
<gene>
    <name evidence="2" type="ORF">CLODIP_2_CD06081</name>
</gene>
<evidence type="ECO:0000313" key="2">
    <source>
        <dbReference type="EMBL" id="CAB3365439.1"/>
    </source>
</evidence>
<accession>A0A8S1C3L0</accession>
<name>A0A8S1C3L0_9INSE</name>
<feature type="compositionally biased region" description="Polar residues" evidence="1">
    <location>
        <begin position="99"/>
        <end position="116"/>
    </location>
</feature>
<protein>
    <submittedName>
        <fullName evidence="2">Uncharacterized protein</fullName>
    </submittedName>
</protein>
<comment type="caution">
    <text evidence="2">The sequence shown here is derived from an EMBL/GenBank/DDBJ whole genome shotgun (WGS) entry which is preliminary data.</text>
</comment>
<feature type="region of interest" description="Disordered" evidence="1">
    <location>
        <begin position="1"/>
        <end position="141"/>
    </location>
</feature>
<feature type="compositionally biased region" description="Polar residues" evidence="1">
    <location>
        <begin position="43"/>
        <end position="63"/>
    </location>
</feature>
<feature type="compositionally biased region" description="Low complexity" evidence="1">
    <location>
        <begin position="64"/>
        <end position="84"/>
    </location>
</feature>
<evidence type="ECO:0000256" key="1">
    <source>
        <dbReference type="SAM" id="MobiDB-lite"/>
    </source>
</evidence>
<sequence>MDLHHPEQGKVSVGAAKVAESMKIGKPRRNSSSSDEEAKPKVTTATQQVQLSEAFQNLSTKQGSKASSNSFSSSSFSNQEFKSFTSSGSSQFVGKKVESSFQRSSKSGVQVTQRVVSTSSSSSSKSSSATREELFVASSGGHHHEVLKIENWCGTKTAKTPEQIRKQNEVAVEKIVKKEISKKDAREEKKEIRKTEKLGEQVGKIKTKLKKPGSRSSSSSSSSSSSDSEEEK</sequence>
<proteinExistence type="predicted"/>
<dbReference type="AlphaFoldDB" id="A0A8S1C3L0"/>